<dbReference type="Pfam" id="PF12485">
    <property type="entry name" value="SPIDER"/>
    <property type="match status" value="1"/>
</dbReference>
<evidence type="ECO:0000313" key="8">
    <source>
        <dbReference type="RefSeq" id="XP_031429159.1"/>
    </source>
</evidence>
<dbReference type="PROSITE" id="PS50105">
    <property type="entry name" value="SAM_DOMAIN"/>
    <property type="match status" value="1"/>
</dbReference>
<dbReference type="RefSeq" id="XP_031429159.1">
    <property type="nucleotide sequence ID" value="XM_031573299.2"/>
</dbReference>
<dbReference type="Proteomes" id="UP000515152">
    <property type="component" value="Chromosome 9"/>
</dbReference>
<dbReference type="Pfam" id="PF07653">
    <property type="entry name" value="SH3_2"/>
    <property type="match status" value="1"/>
</dbReference>
<feature type="compositionally biased region" description="Low complexity" evidence="4">
    <location>
        <begin position="435"/>
        <end position="462"/>
    </location>
</feature>
<dbReference type="AlphaFoldDB" id="A0A6P8FRQ3"/>
<dbReference type="InterPro" id="IPR051725">
    <property type="entry name" value="SAM-SH3_domain_protein"/>
</dbReference>
<dbReference type="CTD" id="336695"/>
<feature type="region of interest" description="Disordered" evidence="4">
    <location>
        <begin position="620"/>
        <end position="667"/>
    </location>
</feature>
<dbReference type="CDD" id="cd11822">
    <property type="entry name" value="SH3_SASH_like"/>
    <property type="match status" value="1"/>
</dbReference>
<gene>
    <name evidence="8" type="primary">samsn1a</name>
</gene>
<protein>
    <submittedName>
        <fullName evidence="8">SAM domain-containing protein SAMSN-1a isoform X1</fullName>
    </submittedName>
</protein>
<dbReference type="InterPro" id="IPR021090">
    <property type="entry name" value="SPIDER"/>
</dbReference>
<dbReference type="PANTHER" id="PTHR12301">
    <property type="entry name" value="SAM-DOMAIN, SH3 AND NUCLEAR LOCALIZATION SIGNALS PROTEIN RELATED"/>
    <property type="match status" value="1"/>
</dbReference>
<dbReference type="SUPFAM" id="SSF50044">
    <property type="entry name" value="SH3-domain"/>
    <property type="match status" value="1"/>
</dbReference>
<evidence type="ECO:0000259" key="6">
    <source>
        <dbReference type="PROSITE" id="PS50105"/>
    </source>
</evidence>
<keyword evidence="7" id="KW-1185">Reference proteome</keyword>
<name>A0A6P8FRQ3_CLUHA</name>
<proteinExistence type="predicted"/>
<dbReference type="Gene3D" id="2.30.30.40">
    <property type="entry name" value="SH3 Domains"/>
    <property type="match status" value="1"/>
</dbReference>
<feature type="region of interest" description="Disordered" evidence="4">
    <location>
        <begin position="406"/>
        <end position="462"/>
    </location>
</feature>
<feature type="domain" description="SAM" evidence="6">
    <location>
        <begin position="555"/>
        <end position="619"/>
    </location>
</feature>
<dbReference type="InterPro" id="IPR013761">
    <property type="entry name" value="SAM/pointed_sf"/>
</dbReference>
<dbReference type="PANTHER" id="PTHR12301:SF4">
    <property type="entry name" value="SAM DOMAIN-CONTAINING PROTEIN SAMSN-1"/>
    <property type="match status" value="1"/>
</dbReference>
<dbReference type="SMART" id="SM00454">
    <property type="entry name" value="SAM"/>
    <property type="match status" value="1"/>
</dbReference>
<feature type="domain" description="SH3" evidence="5">
    <location>
        <begin position="475"/>
        <end position="536"/>
    </location>
</feature>
<dbReference type="KEGG" id="char:105901352"/>
<dbReference type="InterPro" id="IPR001660">
    <property type="entry name" value="SAM"/>
</dbReference>
<evidence type="ECO:0000256" key="4">
    <source>
        <dbReference type="SAM" id="MobiDB-lite"/>
    </source>
</evidence>
<dbReference type="SUPFAM" id="SSF47769">
    <property type="entry name" value="SAM/Pointed domain"/>
    <property type="match status" value="1"/>
</dbReference>
<dbReference type="InterPro" id="IPR036028">
    <property type="entry name" value="SH3-like_dom_sf"/>
</dbReference>
<dbReference type="Pfam" id="PF07647">
    <property type="entry name" value="SAM_2"/>
    <property type="match status" value="1"/>
</dbReference>
<evidence type="ECO:0000313" key="7">
    <source>
        <dbReference type="Proteomes" id="UP000515152"/>
    </source>
</evidence>
<feature type="compositionally biased region" description="Polar residues" evidence="4">
    <location>
        <begin position="99"/>
        <end position="114"/>
    </location>
</feature>
<accession>A0A6P8FRQ3</accession>
<feature type="compositionally biased region" description="Basic and acidic residues" evidence="4">
    <location>
        <begin position="421"/>
        <end position="434"/>
    </location>
</feature>
<keyword evidence="1 3" id="KW-0728">SH3 domain</keyword>
<evidence type="ECO:0000256" key="3">
    <source>
        <dbReference type="PROSITE-ProRule" id="PRU00192"/>
    </source>
</evidence>
<dbReference type="GeneID" id="105901352"/>
<feature type="region of interest" description="Disordered" evidence="4">
    <location>
        <begin position="172"/>
        <end position="277"/>
    </location>
</feature>
<dbReference type="InterPro" id="IPR001452">
    <property type="entry name" value="SH3_domain"/>
</dbReference>
<dbReference type="SMART" id="SM00326">
    <property type="entry name" value="SH3"/>
    <property type="match status" value="1"/>
</dbReference>
<feature type="compositionally biased region" description="Acidic residues" evidence="4">
    <location>
        <begin position="411"/>
        <end position="420"/>
    </location>
</feature>
<evidence type="ECO:0000256" key="2">
    <source>
        <dbReference type="ARBA" id="ARBA00022553"/>
    </source>
</evidence>
<organism evidence="7 8">
    <name type="scientific">Clupea harengus</name>
    <name type="common">Atlantic herring</name>
    <dbReference type="NCBI Taxonomy" id="7950"/>
    <lineage>
        <taxon>Eukaryota</taxon>
        <taxon>Metazoa</taxon>
        <taxon>Chordata</taxon>
        <taxon>Craniata</taxon>
        <taxon>Vertebrata</taxon>
        <taxon>Euteleostomi</taxon>
        <taxon>Actinopterygii</taxon>
        <taxon>Neopterygii</taxon>
        <taxon>Teleostei</taxon>
        <taxon>Clupei</taxon>
        <taxon>Clupeiformes</taxon>
        <taxon>Clupeoidei</taxon>
        <taxon>Clupeidae</taxon>
        <taxon>Clupea</taxon>
    </lineage>
</organism>
<feature type="region of interest" description="Disordered" evidence="4">
    <location>
        <begin position="71"/>
        <end position="117"/>
    </location>
</feature>
<sequence length="667" mass="74165">MCLRAELSWWSRISFFTSNLVSSSVRMNLFCFSLEGSLDSLYEAVPDSSHTEVYSIPTRSRSHAALLGDSNKWHAPRHSSSTDLSHASKKKTRREMMSHSVSATALDNASSSNGPPLWLPARNPEDLLHIKTNQNEELAASLKQLDHRTSHENLHLKNSGPVKIVCYEEQNPDQQLQNGRERDSTVTNNKQIRQPRGTIRKSQKAGKKGSGNVRPRSISKSTGKGHSKGGGPGPAAGRGVEVPPPTPENGIHRLDLPDGQAPGSRERQSWSAPTEATQAWCPSYHTCRRPHTEYRVYSQDLTLPTGKEWTKTDQDRRIRRDGPFHASMVRSVTDMDLRASKRSTSFGRFDKHQPPAVKPQENATAMLDEGNSTLETCEPGKQGSLSKKMRAISLTMRLKMGRKCAKNLSDDMVDETDKDQEEAKEIGPSDKPSDSSESLYSGQSSTSSGGVVSSSDGSSNRGSLRLEEELPYAGQVCGRARVHTDFVPSPYDTDSLKLKVGDIISVISKPPMGIWTGMLNNKVGNFKFIYVDMLPEKEKDEDTPKIRPQRLSKRSRPKTLLELLERLQLEEYASSLLLNGYQTADDLIHLQEKHLTELNITDPEHRQRLLAVANVYYEIGGDDRDNDKEDEETNDCPRDSGCFIPSECSDSKDDVEGHPATPDAPEH</sequence>
<evidence type="ECO:0000259" key="5">
    <source>
        <dbReference type="PROSITE" id="PS50002"/>
    </source>
</evidence>
<dbReference type="OrthoDB" id="10047268at2759"/>
<dbReference type="PROSITE" id="PS50002">
    <property type="entry name" value="SH3"/>
    <property type="match status" value="1"/>
</dbReference>
<dbReference type="Gene3D" id="1.10.150.50">
    <property type="entry name" value="Transcription Factor, Ets-1"/>
    <property type="match status" value="1"/>
</dbReference>
<keyword evidence="2" id="KW-0597">Phosphoprotein</keyword>
<evidence type="ECO:0000256" key="1">
    <source>
        <dbReference type="ARBA" id="ARBA00022443"/>
    </source>
</evidence>
<reference evidence="8" key="1">
    <citation type="submission" date="2025-08" db="UniProtKB">
        <authorList>
            <consortium name="RefSeq"/>
        </authorList>
    </citation>
    <scope>IDENTIFICATION</scope>
</reference>
<feature type="compositionally biased region" description="Basic residues" evidence="4">
    <location>
        <begin position="198"/>
        <end position="207"/>
    </location>
</feature>